<feature type="compositionally biased region" description="Low complexity" evidence="1">
    <location>
        <begin position="35"/>
        <end position="52"/>
    </location>
</feature>
<comment type="caution">
    <text evidence="2">The sequence shown here is derived from an EMBL/GenBank/DDBJ whole genome shotgun (WGS) entry which is preliminary data.</text>
</comment>
<feature type="region of interest" description="Disordered" evidence="1">
    <location>
        <begin position="26"/>
        <end position="64"/>
    </location>
</feature>
<evidence type="ECO:0000256" key="1">
    <source>
        <dbReference type="SAM" id="MobiDB-lite"/>
    </source>
</evidence>
<dbReference type="RefSeq" id="WP_168680262.1">
    <property type="nucleotide sequence ID" value="NZ_JAAXOY010000574.1"/>
</dbReference>
<sequence>MADLALVALTVVFFAAVALVARRADRPSVLPADLPPRTSGTPGTSRTSSDGPVAQPADRTGGRA</sequence>
<protein>
    <submittedName>
        <fullName evidence="2">Uncharacterized protein</fullName>
    </submittedName>
</protein>
<evidence type="ECO:0000313" key="3">
    <source>
        <dbReference type="Proteomes" id="UP000777774"/>
    </source>
</evidence>
<accession>A0ABX1K3G6</accession>
<name>A0ABX1K3G6_9CELL</name>
<reference evidence="2 3" key="1">
    <citation type="submission" date="2020-04" db="EMBL/GenBank/DDBJ databases">
        <title>MicrobeNet Type strains.</title>
        <authorList>
            <person name="Nicholson A.C."/>
        </authorList>
    </citation>
    <scope>NUCLEOTIDE SEQUENCE [LARGE SCALE GENOMIC DNA]</scope>
    <source>
        <strain evidence="2 3">ATCC BAA-787</strain>
    </source>
</reference>
<organism evidence="2 3">
    <name type="scientific">Cellulomonas septica</name>
    <dbReference type="NCBI Taxonomy" id="285080"/>
    <lineage>
        <taxon>Bacteria</taxon>
        <taxon>Bacillati</taxon>
        <taxon>Actinomycetota</taxon>
        <taxon>Actinomycetes</taxon>
        <taxon>Micrococcales</taxon>
        <taxon>Cellulomonadaceae</taxon>
        <taxon>Cellulomonas</taxon>
    </lineage>
</organism>
<proteinExistence type="predicted"/>
<evidence type="ECO:0000313" key="2">
    <source>
        <dbReference type="EMBL" id="NKY41108.1"/>
    </source>
</evidence>
<dbReference type="Proteomes" id="UP000777774">
    <property type="component" value="Unassembled WGS sequence"/>
</dbReference>
<gene>
    <name evidence="2" type="ORF">HGA02_16720</name>
</gene>
<dbReference type="EMBL" id="JAAXOY010000574">
    <property type="protein sequence ID" value="NKY41108.1"/>
    <property type="molecule type" value="Genomic_DNA"/>
</dbReference>
<keyword evidence="3" id="KW-1185">Reference proteome</keyword>